<dbReference type="AlphaFoldDB" id="A0A392V053"/>
<evidence type="ECO:0000313" key="2">
    <source>
        <dbReference type="Proteomes" id="UP000265520"/>
    </source>
</evidence>
<comment type="caution">
    <text evidence="1">The sequence shown here is derived from an EMBL/GenBank/DDBJ whole genome shotgun (WGS) entry which is preliminary data.</text>
</comment>
<protein>
    <submittedName>
        <fullName evidence="1">Uncharacterized protein</fullName>
    </submittedName>
</protein>
<name>A0A392V053_9FABA</name>
<sequence>MDSQIVKAGILLGQKDGAGGPQNSVNTYQTITGGTNIRLTQSEDLGYVQKPTSFLDGVCG</sequence>
<accession>A0A392V053</accession>
<reference evidence="1 2" key="1">
    <citation type="journal article" date="2018" name="Front. Plant Sci.">
        <title>Red Clover (Trifolium pratense) and Zigzag Clover (T. medium) - A Picture of Genomic Similarities and Differences.</title>
        <authorList>
            <person name="Dluhosova J."/>
            <person name="Istvanek J."/>
            <person name="Nedelnik J."/>
            <person name="Repkova J."/>
        </authorList>
    </citation>
    <scope>NUCLEOTIDE SEQUENCE [LARGE SCALE GENOMIC DNA]</scope>
    <source>
        <strain evidence="2">cv. 10/8</strain>
        <tissue evidence="1">Leaf</tissue>
    </source>
</reference>
<proteinExistence type="predicted"/>
<dbReference type="EMBL" id="LXQA011003198">
    <property type="protein sequence ID" value="MCI80782.1"/>
    <property type="molecule type" value="Genomic_DNA"/>
</dbReference>
<feature type="non-terminal residue" evidence="1">
    <location>
        <position position="60"/>
    </location>
</feature>
<keyword evidence="2" id="KW-1185">Reference proteome</keyword>
<evidence type="ECO:0000313" key="1">
    <source>
        <dbReference type="EMBL" id="MCI80782.1"/>
    </source>
</evidence>
<dbReference type="Proteomes" id="UP000265520">
    <property type="component" value="Unassembled WGS sequence"/>
</dbReference>
<organism evidence="1 2">
    <name type="scientific">Trifolium medium</name>
    <dbReference type="NCBI Taxonomy" id="97028"/>
    <lineage>
        <taxon>Eukaryota</taxon>
        <taxon>Viridiplantae</taxon>
        <taxon>Streptophyta</taxon>
        <taxon>Embryophyta</taxon>
        <taxon>Tracheophyta</taxon>
        <taxon>Spermatophyta</taxon>
        <taxon>Magnoliopsida</taxon>
        <taxon>eudicotyledons</taxon>
        <taxon>Gunneridae</taxon>
        <taxon>Pentapetalae</taxon>
        <taxon>rosids</taxon>
        <taxon>fabids</taxon>
        <taxon>Fabales</taxon>
        <taxon>Fabaceae</taxon>
        <taxon>Papilionoideae</taxon>
        <taxon>50 kb inversion clade</taxon>
        <taxon>NPAAA clade</taxon>
        <taxon>Hologalegina</taxon>
        <taxon>IRL clade</taxon>
        <taxon>Trifolieae</taxon>
        <taxon>Trifolium</taxon>
    </lineage>
</organism>